<feature type="domain" description="Methyl-accepting transducer" evidence="9">
    <location>
        <begin position="283"/>
        <end position="533"/>
    </location>
</feature>
<evidence type="ECO:0000313" key="11">
    <source>
        <dbReference type="EMBL" id="GED68144.1"/>
    </source>
</evidence>
<sequence>MKTQTLFSTLLSPFFQLNRRTRLRTKMILPLLAILLTASGIIGGTFYFQVKQMIITQMEGRLDSETDKIIEKISLMKFMFSADEETYQKRLEFELGQQRQSLAQEGLSVQQFMVHGGAFHPIDNVTIGPITIPKEVAPQLEAERFGVLHLPVDGVIHTLAFTHSPEENMVYVLDVLQDQYLGPLHQTTRLILLTVAGSLLVSAVICWFITKGITAPFSVMIKSMQQVSFGDLSQRLDMQHEGPEIRAISDSFNHMITQMAQMIREMQKMMVELGQGGVQIQQNADDTSQLSSLLAVRLESVNKGVEQTAVSTEIANNTFHEMKKGLDELFFRINSILQAGVQMEQATKTGHERISNLTSTIAVFAETYAQLDNRMTHLRLQSESIGQIILLIQAIAKQTKLLAMNAAIEAARAGEYGRGFAVVADEVAKLANESEKATIRITSIMTQVQTETDTISSESILASTQLQKSKRKLSEAEQSFRQMREAVDQTTGELHAAHAELELISIGLKEVDQSLETFVAISQETKSSTEEMWQASCEQLSSIERSRQLADDLQVLSKRLHEISEKFRVA</sequence>
<keyword evidence="14" id="KW-1185">Reference proteome</keyword>
<feature type="transmembrane region" description="Helical" evidence="8">
    <location>
        <begin position="27"/>
        <end position="48"/>
    </location>
</feature>
<keyword evidence="4 6" id="KW-0807">Transducer</keyword>
<comment type="caution">
    <text evidence="12">The sequence shown here is derived from an EMBL/GenBank/DDBJ whole genome shotgun (WGS) entry which is preliminary data.</text>
</comment>
<dbReference type="GO" id="GO:0005886">
    <property type="term" value="C:plasma membrane"/>
    <property type="evidence" value="ECO:0007669"/>
    <property type="project" value="UniProtKB-SubCell"/>
</dbReference>
<evidence type="ECO:0000256" key="7">
    <source>
        <dbReference type="SAM" id="Coils"/>
    </source>
</evidence>
<evidence type="ECO:0000313" key="14">
    <source>
        <dbReference type="Proteomes" id="UP000319578"/>
    </source>
</evidence>
<dbReference type="GO" id="GO:0004888">
    <property type="term" value="F:transmembrane signaling receptor activity"/>
    <property type="evidence" value="ECO:0007669"/>
    <property type="project" value="InterPro"/>
</dbReference>
<dbReference type="STRING" id="54915.ADS79_00790"/>
<evidence type="ECO:0000259" key="9">
    <source>
        <dbReference type="PROSITE" id="PS50111"/>
    </source>
</evidence>
<dbReference type="InterPro" id="IPR004089">
    <property type="entry name" value="MCPsignal_dom"/>
</dbReference>
<reference evidence="11 14" key="3">
    <citation type="submission" date="2019-06" db="EMBL/GenBank/DDBJ databases">
        <title>Whole genome shotgun sequence of Brevibacillus reuszeri NBRC 15719.</title>
        <authorList>
            <person name="Hosoyama A."/>
            <person name="Uohara A."/>
            <person name="Ohji S."/>
            <person name="Ichikawa N."/>
        </authorList>
    </citation>
    <scope>NUCLEOTIDE SEQUENCE [LARGE SCALE GENOMIC DNA]</scope>
    <source>
        <strain evidence="11 14">NBRC 15719</strain>
    </source>
</reference>
<evidence type="ECO:0000313" key="13">
    <source>
        <dbReference type="Proteomes" id="UP000036834"/>
    </source>
</evidence>
<dbReference type="InterPro" id="IPR003660">
    <property type="entry name" value="HAMP_dom"/>
</dbReference>
<comment type="subcellular location">
    <subcellularLocation>
        <location evidence="1">Cell membrane</location>
    </subcellularLocation>
</comment>
<dbReference type="SMART" id="SM00283">
    <property type="entry name" value="MA"/>
    <property type="match status" value="1"/>
</dbReference>
<dbReference type="InterPro" id="IPR004090">
    <property type="entry name" value="Chemotax_Me-accpt_rcpt"/>
</dbReference>
<dbReference type="PANTHER" id="PTHR32089">
    <property type="entry name" value="METHYL-ACCEPTING CHEMOTAXIS PROTEIN MCPB"/>
    <property type="match status" value="1"/>
</dbReference>
<dbReference type="Pfam" id="PF00672">
    <property type="entry name" value="HAMP"/>
    <property type="match status" value="1"/>
</dbReference>
<feature type="coiled-coil region" evidence="7">
    <location>
        <begin position="466"/>
        <end position="493"/>
    </location>
</feature>
<dbReference type="Gene3D" id="6.10.340.10">
    <property type="match status" value="1"/>
</dbReference>
<evidence type="ECO:0000313" key="12">
    <source>
        <dbReference type="EMBL" id="KNB74284.1"/>
    </source>
</evidence>
<dbReference type="Pfam" id="PF00015">
    <property type="entry name" value="MCPsignal"/>
    <property type="match status" value="1"/>
</dbReference>
<gene>
    <name evidence="12" type="ORF">ADS79_00790</name>
    <name evidence="11" type="ORF">BRE01_18460</name>
</gene>
<feature type="domain" description="HAMP" evidence="10">
    <location>
        <begin position="211"/>
        <end position="264"/>
    </location>
</feature>
<organism evidence="12 13">
    <name type="scientific">Brevibacillus reuszeri</name>
    <dbReference type="NCBI Taxonomy" id="54915"/>
    <lineage>
        <taxon>Bacteria</taxon>
        <taxon>Bacillati</taxon>
        <taxon>Bacillota</taxon>
        <taxon>Bacilli</taxon>
        <taxon>Bacillales</taxon>
        <taxon>Paenibacillaceae</taxon>
        <taxon>Brevibacillus</taxon>
    </lineage>
</organism>
<dbReference type="GO" id="GO:0007165">
    <property type="term" value="P:signal transduction"/>
    <property type="evidence" value="ECO:0007669"/>
    <property type="project" value="UniProtKB-KW"/>
</dbReference>
<keyword evidence="3 8" id="KW-0472">Membrane</keyword>
<keyword evidence="7" id="KW-0175">Coiled coil</keyword>
<evidence type="ECO:0000256" key="6">
    <source>
        <dbReference type="PROSITE-ProRule" id="PRU00284"/>
    </source>
</evidence>
<evidence type="ECO:0000256" key="4">
    <source>
        <dbReference type="ARBA" id="ARBA00023224"/>
    </source>
</evidence>
<dbReference type="EMBL" id="LGIQ01000002">
    <property type="protein sequence ID" value="KNB74284.1"/>
    <property type="molecule type" value="Genomic_DNA"/>
</dbReference>
<comment type="similarity">
    <text evidence="5">Belongs to the methyl-accepting chemotaxis (MCP) protein family.</text>
</comment>
<dbReference type="CDD" id="cd06225">
    <property type="entry name" value="HAMP"/>
    <property type="match status" value="1"/>
</dbReference>
<dbReference type="EMBL" id="BJON01000006">
    <property type="protein sequence ID" value="GED68144.1"/>
    <property type="molecule type" value="Genomic_DNA"/>
</dbReference>
<dbReference type="Gene3D" id="1.10.287.950">
    <property type="entry name" value="Methyl-accepting chemotaxis protein"/>
    <property type="match status" value="1"/>
</dbReference>
<name>A0A0K9Z009_9BACL</name>
<dbReference type="PRINTS" id="PR00260">
    <property type="entry name" value="CHEMTRNSDUCR"/>
</dbReference>
<dbReference type="PANTHER" id="PTHR32089:SF112">
    <property type="entry name" value="LYSOZYME-LIKE PROTEIN-RELATED"/>
    <property type="match status" value="1"/>
</dbReference>
<evidence type="ECO:0000256" key="3">
    <source>
        <dbReference type="ARBA" id="ARBA00023136"/>
    </source>
</evidence>
<dbReference type="AlphaFoldDB" id="A0A0K9Z009"/>
<keyword evidence="2" id="KW-1003">Cell membrane</keyword>
<dbReference type="PROSITE" id="PS50111">
    <property type="entry name" value="CHEMOTAXIS_TRANSDUC_2"/>
    <property type="match status" value="1"/>
</dbReference>
<keyword evidence="8" id="KW-0812">Transmembrane</keyword>
<keyword evidence="8" id="KW-1133">Transmembrane helix</keyword>
<evidence type="ECO:0000256" key="2">
    <source>
        <dbReference type="ARBA" id="ARBA00022475"/>
    </source>
</evidence>
<accession>A0A0K9Z009</accession>
<evidence type="ECO:0000256" key="5">
    <source>
        <dbReference type="ARBA" id="ARBA00029447"/>
    </source>
</evidence>
<dbReference type="GO" id="GO:0006935">
    <property type="term" value="P:chemotaxis"/>
    <property type="evidence" value="ECO:0007669"/>
    <property type="project" value="InterPro"/>
</dbReference>
<reference evidence="12" key="2">
    <citation type="submission" date="2015-07" db="EMBL/GenBank/DDBJ databases">
        <title>MeaNS - Measles Nucleotide Surveillance Program.</title>
        <authorList>
            <person name="Tran T."/>
            <person name="Druce J."/>
        </authorList>
    </citation>
    <scope>NUCLEOTIDE SEQUENCE</scope>
    <source>
        <strain evidence="12">DSM 9887</strain>
    </source>
</reference>
<proteinExistence type="inferred from homology"/>
<dbReference type="SUPFAM" id="SSF58104">
    <property type="entry name" value="Methyl-accepting chemotaxis protein (MCP) signaling domain"/>
    <property type="match status" value="1"/>
</dbReference>
<dbReference type="PATRIC" id="fig|54915.3.peg.5299"/>
<dbReference type="Proteomes" id="UP000036834">
    <property type="component" value="Unassembled WGS sequence"/>
</dbReference>
<evidence type="ECO:0000256" key="1">
    <source>
        <dbReference type="ARBA" id="ARBA00004236"/>
    </source>
</evidence>
<evidence type="ECO:0000256" key="8">
    <source>
        <dbReference type="SAM" id="Phobius"/>
    </source>
</evidence>
<reference evidence="13" key="1">
    <citation type="submission" date="2015-07" db="EMBL/GenBank/DDBJ databases">
        <title>Genome sequencing project for genomic taxonomy and phylogenomics of Bacillus-like bacteria.</title>
        <authorList>
            <person name="Liu B."/>
            <person name="Wang J."/>
            <person name="Zhu Y."/>
            <person name="Liu G."/>
            <person name="Chen Q."/>
            <person name="Chen Z."/>
            <person name="Lan J."/>
            <person name="Che J."/>
            <person name="Ge C."/>
            <person name="Shi H."/>
            <person name="Pan Z."/>
            <person name="Liu X."/>
        </authorList>
    </citation>
    <scope>NUCLEOTIDE SEQUENCE [LARGE SCALE GENOMIC DNA]</scope>
    <source>
        <strain evidence="13">DSM 9887</strain>
    </source>
</reference>
<evidence type="ECO:0000259" key="10">
    <source>
        <dbReference type="PROSITE" id="PS50885"/>
    </source>
</evidence>
<protein>
    <submittedName>
        <fullName evidence="12">Chemotaxis protein</fullName>
    </submittedName>
</protein>
<dbReference type="SMART" id="SM00304">
    <property type="entry name" value="HAMP"/>
    <property type="match status" value="1"/>
</dbReference>
<dbReference type="RefSeq" id="WP_049736521.1">
    <property type="nucleotide sequence ID" value="NZ_BJON01000006.1"/>
</dbReference>
<dbReference type="Proteomes" id="UP000319578">
    <property type="component" value="Unassembled WGS sequence"/>
</dbReference>
<dbReference type="PROSITE" id="PS50885">
    <property type="entry name" value="HAMP"/>
    <property type="match status" value="1"/>
</dbReference>